<dbReference type="Proteomes" id="UP000550707">
    <property type="component" value="Unassembled WGS sequence"/>
</dbReference>
<sequence>MPKPLCPTAPWGDSVTLGAHATLPPGSTGRPARDGLPFMAGKGLCEPRPQDTTTPGKGQGPERAGRLPTKRRFCPRFLGHKSQERKEGGEAVSCPEAQDNQQSWGWKTHRHRQEATIRRHGAGRCWSHRMSTGRRDEGVRETGDFLPGR</sequence>
<comment type="caution">
    <text evidence="2">The sequence shown here is derived from an EMBL/GenBank/DDBJ whole genome shotgun (WGS) entry which is preliminary data.</text>
</comment>
<feature type="region of interest" description="Disordered" evidence="1">
    <location>
        <begin position="1"/>
        <end position="149"/>
    </location>
</feature>
<dbReference type="InParanoid" id="A0A7J8GS03"/>
<keyword evidence="3" id="KW-1185">Reference proteome</keyword>
<accession>A0A7J8GS03</accession>
<feature type="compositionally biased region" description="Basic and acidic residues" evidence="1">
    <location>
        <begin position="133"/>
        <end position="143"/>
    </location>
</feature>
<evidence type="ECO:0000313" key="3">
    <source>
        <dbReference type="Proteomes" id="UP000550707"/>
    </source>
</evidence>
<feature type="compositionally biased region" description="Basic residues" evidence="1">
    <location>
        <begin position="107"/>
        <end position="122"/>
    </location>
</feature>
<organism evidence="2 3">
    <name type="scientific">Molossus molossus</name>
    <name type="common">Pallas' mastiff bat</name>
    <name type="synonym">Vespertilio molossus</name>
    <dbReference type="NCBI Taxonomy" id="27622"/>
    <lineage>
        <taxon>Eukaryota</taxon>
        <taxon>Metazoa</taxon>
        <taxon>Chordata</taxon>
        <taxon>Craniata</taxon>
        <taxon>Vertebrata</taxon>
        <taxon>Euteleostomi</taxon>
        <taxon>Mammalia</taxon>
        <taxon>Eutheria</taxon>
        <taxon>Laurasiatheria</taxon>
        <taxon>Chiroptera</taxon>
        <taxon>Yangochiroptera</taxon>
        <taxon>Molossidae</taxon>
        <taxon>Molossus</taxon>
    </lineage>
</organism>
<protein>
    <submittedName>
        <fullName evidence="2">Uncharacterized protein</fullName>
    </submittedName>
</protein>
<gene>
    <name evidence="2" type="ORF">HJG59_011402</name>
</gene>
<evidence type="ECO:0000256" key="1">
    <source>
        <dbReference type="SAM" id="MobiDB-lite"/>
    </source>
</evidence>
<proteinExistence type="predicted"/>
<dbReference type="EMBL" id="JACASF010000008">
    <property type="protein sequence ID" value="KAF6462389.1"/>
    <property type="molecule type" value="Genomic_DNA"/>
</dbReference>
<dbReference type="AlphaFoldDB" id="A0A7J8GS03"/>
<name>A0A7J8GS03_MOLMO</name>
<reference evidence="2 3" key="1">
    <citation type="journal article" date="2020" name="Nature">
        <title>Six reference-quality genomes reveal evolution of bat adaptations.</title>
        <authorList>
            <person name="Jebb D."/>
            <person name="Huang Z."/>
            <person name="Pippel M."/>
            <person name="Hughes G.M."/>
            <person name="Lavrichenko K."/>
            <person name="Devanna P."/>
            <person name="Winkler S."/>
            <person name="Jermiin L.S."/>
            <person name="Skirmuntt E.C."/>
            <person name="Katzourakis A."/>
            <person name="Burkitt-Gray L."/>
            <person name="Ray D.A."/>
            <person name="Sullivan K.A.M."/>
            <person name="Roscito J.G."/>
            <person name="Kirilenko B.M."/>
            <person name="Davalos L.M."/>
            <person name="Corthals A.P."/>
            <person name="Power M.L."/>
            <person name="Jones G."/>
            <person name="Ransome R.D."/>
            <person name="Dechmann D.K.N."/>
            <person name="Locatelli A.G."/>
            <person name="Puechmaille S.J."/>
            <person name="Fedrigo O."/>
            <person name="Jarvis E.D."/>
            <person name="Hiller M."/>
            <person name="Vernes S.C."/>
            <person name="Myers E.W."/>
            <person name="Teeling E.C."/>
        </authorList>
    </citation>
    <scope>NUCLEOTIDE SEQUENCE [LARGE SCALE GENOMIC DNA]</scope>
    <source>
        <strain evidence="2">MMolMol1</strain>
        <tissue evidence="2">Muscle</tissue>
    </source>
</reference>
<evidence type="ECO:0000313" key="2">
    <source>
        <dbReference type="EMBL" id="KAF6462389.1"/>
    </source>
</evidence>